<evidence type="ECO:0000259" key="8">
    <source>
        <dbReference type="PROSITE" id="PS51362"/>
    </source>
</evidence>
<dbReference type="GO" id="GO:0005615">
    <property type="term" value="C:extracellular space"/>
    <property type="evidence" value="ECO:0007669"/>
    <property type="project" value="TreeGrafter"/>
</dbReference>
<dbReference type="GO" id="GO:0008083">
    <property type="term" value="F:growth factor activity"/>
    <property type="evidence" value="ECO:0007669"/>
    <property type="project" value="UniProtKB-KW"/>
</dbReference>
<dbReference type="Proteomes" id="UP001046870">
    <property type="component" value="Chromosome 4"/>
</dbReference>
<feature type="domain" description="TGF-beta family profile" evidence="8">
    <location>
        <begin position="237"/>
        <end position="352"/>
    </location>
</feature>
<comment type="similarity">
    <text evidence="2 6">Belongs to the TGF-beta family.</text>
</comment>
<dbReference type="AlphaFoldDB" id="A0A9D3THN4"/>
<keyword evidence="3" id="KW-0964">Secreted</keyword>
<protein>
    <recommendedName>
        <fullName evidence="8">TGF-beta family profile domain-containing protein</fullName>
    </recommendedName>
</protein>
<dbReference type="PANTHER" id="PTHR11848">
    <property type="entry name" value="TGF-BETA FAMILY"/>
    <property type="match status" value="1"/>
</dbReference>
<name>A0A9D3THN4_MEGAT</name>
<dbReference type="PANTHER" id="PTHR11848:SF78">
    <property type="entry name" value="GROWTH_DIFFERENTIATION FACTOR 15"/>
    <property type="match status" value="1"/>
</dbReference>
<gene>
    <name evidence="9" type="ORF">MATL_G00063940</name>
</gene>
<dbReference type="PROSITE" id="PS51362">
    <property type="entry name" value="TGF_BETA_2"/>
    <property type="match status" value="1"/>
</dbReference>
<keyword evidence="5" id="KW-1015">Disulfide bond</keyword>
<comment type="caution">
    <text evidence="9">The sequence shown here is derived from an EMBL/GenBank/DDBJ whole genome shotgun (WGS) entry which is preliminary data.</text>
</comment>
<keyword evidence="4 6" id="KW-0339">Growth factor</keyword>
<dbReference type="CDD" id="cd19376">
    <property type="entry name" value="TGF_beta_GDF15"/>
    <property type="match status" value="1"/>
</dbReference>
<evidence type="ECO:0000313" key="9">
    <source>
        <dbReference type="EMBL" id="KAG7481151.1"/>
    </source>
</evidence>
<evidence type="ECO:0000256" key="7">
    <source>
        <dbReference type="SAM" id="SignalP"/>
    </source>
</evidence>
<sequence>MPLLTAAPVFLVLLFLMCAGSSEQQSGVKTIGVGAPDPLGLPKLPWTPGSDMALIVKEDGAYTHKRHPLLAEQRSSNVSRPEHGETMQTRTCRIKGILQGHRYNGKLRTPPAQLIFDMDSCRGKHRRIRSATLTLVFHRNFNKSCNFLLRAGSSRAPGPLAPHGMTHPPFKQTLNVRKGQKESACRVKYNIRKTAKRCLAHPRGTCILGLELPREIAGGEIWGEAVIDGSPTTAASRKRRQAVSEICDETEPHCCRRTMRVSFQDIGWSEWIMSPKEYNAYYCGGICPPKHRAASAHTNVKMKMHQISRGATPRTCCVPAAYRPLTVMKLNSKGQLTLSVLENMIVSECKCT</sequence>
<keyword evidence="7" id="KW-0732">Signal</keyword>
<evidence type="ECO:0000313" key="10">
    <source>
        <dbReference type="Proteomes" id="UP001046870"/>
    </source>
</evidence>
<dbReference type="PROSITE" id="PS00250">
    <property type="entry name" value="TGF_BETA_1"/>
    <property type="match status" value="1"/>
</dbReference>
<dbReference type="OrthoDB" id="10030979at2759"/>
<organism evidence="9 10">
    <name type="scientific">Megalops atlanticus</name>
    <name type="common">Tarpon</name>
    <name type="synonym">Clupea gigantea</name>
    <dbReference type="NCBI Taxonomy" id="7932"/>
    <lineage>
        <taxon>Eukaryota</taxon>
        <taxon>Metazoa</taxon>
        <taxon>Chordata</taxon>
        <taxon>Craniata</taxon>
        <taxon>Vertebrata</taxon>
        <taxon>Euteleostomi</taxon>
        <taxon>Actinopterygii</taxon>
        <taxon>Neopterygii</taxon>
        <taxon>Teleostei</taxon>
        <taxon>Elopiformes</taxon>
        <taxon>Megalopidae</taxon>
        <taxon>Megalops</taxon>
    </lineage>
</organism>
<comment type="subcellular location">
    <subcellularLocation>
        <location evidence="1">Secreted</location>
    </subcellularLocation>
</comment>
<dbReference type="SMART" id="SM00204">
    <property type="entry name" value="TGFB"/>
    <property type="match status" value="1"/>
</dbReference>
<evidence type="ECO:0000256" key="1">
    <source>
        <dbReference type="ARBA" id="ARBA00004613"/>
    </source>
</evidence>
<accession>A0A9D3THN4</accession>
<feature type="signal peptide" evidence="7">
    <location>
        <begin position="1"/>
        <end position="24"/>
    </location>
</feature>
<evidence type="ECO:0000256" key="3">
    <source>
        <dbReference type="ARBA" id="ARBA00022525"/>
    </source>
</evidence>
<dbReference type="InterPro" id="IPR015615">
    <property type="entry name" value="TGF-beta-rel"/>
</dbReference>
<feature type="chain" id="PRO_5038954970" description="TGF-beta family profile domain-containing protein" evidence="7">
    <location>
        <begin position="25"/>
        <end position="352"/>
    </location>
</feature>
<dbReference type="SUPFAM" id="SSF57501">
    <property type="entry name" value="Cystine-knot cytokines"/>
    <property type="match status" value="1"/>
</dbReference>
<dbReference type="InterPro" id="IPR017948">
    <property type="entry name" value="TGFb_CS"/>
</dbReference>
<dbReference type="Pfam" id="PF00019">
    <property type="entry name" value="TGF_beta"/>
    <property type="match status" value="1"/>
</dbReference>
<evidence type="ECO:0000256" key="5">
    <source>
        <dbReference type="ARBA" id="ARBA00023157"/>
    </source>
</evidence>
<evidence type="ECO:0000256" key="2">
    <source>
        <dbReference type="ARBA" id="ARBA00006656"/>
    </source>
</evidence>
<dbReference type="Gene3D" id="2.10.90.10">
    <property type="entry name" value="Cystine-knot cytokines"/>
    <property type="match status" value="1"/>
</dbReference>
<evidence type="ECO:0000256" key="4">
    <source>
        <dbReference type="ARBA" id="ARBA00023030"/>
    </source>
</evidence>
<reference evidence="9" key="1">
    <citation type="submission" date="2021-01" db="EMBL/GenBank/DDBJ databases">
        <authorList>
            <person name="Zahm M."/>
            <person name="Roques C."/>
            <person name="Cabau C."/>
            <person name="Klopp C."/>
            <person name="Donnadieu C."/>
            <person name="Jouanno E."/>
            <person name="Lampietro C."/>
            <person name="Louis A."/>
            <person name="Herpin A."/>
            <person name="Echchiki A."/>
            <person name="Berthelot C."/>
            <person name="Parey E."/>
            <person name="Roest-Crollius H."/>
            <person name="Braasch I."/>
            <person name="Postlethwait J."/>
            <person name="Bobe J."/>
            <person name="Montfort J."/>
            <person name="Bouchez O."/>
            <person name="Begum T."/>
            <person name="Mejri S."/>
            <person name="Adams A."/>
            <person name="Chen W.-J."/>
            <person name="Guiguen Y."/>
        </authorList>
    </citation>
    <scope>NUCLEOTIDE SEQUENCE</scope>
    <source>
        <strain evidence="9">YG-15Mar2019-1</strain>
        <tissue evidence="9">Brain</tissue>
    </source>
</reference>
<dbReference type="EMBL" id="JAFDVH010000004">
    <property type="protein sequence ID" value="KAG7481151.1"/>
    <property type="molecule type" value="Genomic_DNA"/>
</dbReference>
<proteinExistence type="inferred from homology"/>
<keyword evidence="10" id="KW-1185">Reference proteome</keyword>
<dbReference type="GO" id="GO:0005125">
    <property type="term" value="F:cytokine activity"/>
    <property type="evidence" value="ECO:0007669"/>
    <property type="project" value="TreeGrafter"/>
</dbReference>
<dbReference type="InterPro" id="IPR029034">
    <property type="entry name" value="Cystine-knot_cytokine"/>
</dbReference>
<evidence type="ECO:0000256" key="6">
    <source>
        <dbReference type="RuleBase" id="RU000354"/>
    </source>
</evidence>
<dbReference type="InterPro" id="IPR001839">
    <property type="entry name" value="TGF-b_C"/>
</dbReference>